<sequence>MSESDDYRDDRELDEFIVSDEEPVLEQSDQLNVDEPPQMDRMDNLTSTLRVNETYTSKVLRAHISVLVSALGGPDHTSSEGLYKLGHDALACLKDLKRWIRSVDDRNGLADVALACAECGLVTNDLTTKTTEKIMLACLELLVLLTWPVDVNRKTLFKDYTAKTNARRAQITYKHHILSYKGGRTLKAVIRLGLEALQLPKDEREPRDVNILRLIMFFIRNVLFIEPLPPSKSPKAITNSSDLPNGINPEDIGLNAVLTSFSKNNVLLFLTSVSHSLLNDLTDESFGLLAMECLSLLTKTVPVSTFFATKPMLPDASTTVPPASSAVGMQLLDLLSEEDKRKKLQNNTVSTRHGRFGTLLSIQTPDNASYYTVSGQDALVSTYGTLDKMDRTKQWHRTSAFKYDSNDYVKLAMSYLNKSSADILSQFVNQFLISGCFNTVVRFVSHHLTNLTNDADLGRRGMLDVVEGHELASFFMTITWFFHFKRERLAFYQSIKQKPQEGDDGLDYGSIGAALSEVNFILLISYCRSSFDAKDYDSLHVALICLREMLLISNSIFMKERTQQEIELASEEDVNEDRELAEGIIRKLFSPKQFLDMMINVPKTAAKHSPEYLSVSVSVVHVLLKCFEALANEDVKLYIKTRRKMSKLNNRGGLNNDMDRQHWDLIDRGSDEEDDEEQIRYITQERKLDFKNTEVRFFHSDIVTTHLEYLSRFEDLSHEEIKRGITYFHRLFVVRKDYAALFRLDFMSMIHKLRNYLPRGSSIRRHVEEFIVYFMKKFKSAFERFPLAVELLFPRIENIEIKSFLSTGDLEATSSGSKRELSSKTPGLPKSSYFASDSPQPRAAAQLQFADESKSVDEKIGILIYHIIKKKNALKFVKFLIGELERLAKLKSDGITQVLLRLNLANRRLLINDSHLRLLIEVLEFDAPFLQNDETILRLHVEAAQLIERKEFIVKWLQMHEQGVGDFEPFLDQLRLEIFTKELLDFGIASLANLRQGLGIDEGQVEQLGLTPGQIHKVIGLAKRKEYDENIAAQYYADDDFVQPAMENSDEDDDNFNDSLLQKKLRSRRRPIVEDALEFDDDEPKKITKSRRSRKDALLSIDSDDELESISKSAEMVHDSDDDSDSEQARAFFAREEQLRQLISTTGGIVNKELLKVFKESWQKIIGSNSDSQVKEAISKAALFVEDLDDDESPNIFSHDTTPASGVSDHEADMDKKRTTDADVGTSRKRRFIVDDEEEE</sequence>
<keyword evidence="8" id="KW-0469">Meiosis</keyword>
<dbReference type="GO" id="GO:0000076">
    <property type="term" value="P:DNA replication checkpoint signaling"/>
    <property type="evidence" value="ECO:0007669"/>
    <property type="project" value="TreeGrafter"/>
</dbReference>
<feature type="region of interest" description="Disordered" evidence="10">
    <location>
        <begin position="810"/>
        <end position="837"/>
    </location>
</feature>
<dbReference type="GO" id="GO:0031298">
    <property type="term" value="C:replication fork protection complex"/>
    <property type="evidence" value="ECO:0007669"/>
    <property type="project" value="TreeGrafter"/>
</dbReference>
<dbReference type="AlphaFoldDB" id="A0A1L0GRF9"/>
<keyword evidence="7" id="KW-0539">Nucleus</keyword>
<dbReference type="GO" id="GO:0006281">
    <property type="term" value="P:DNA repair"/>
    <property type="evidence" value="ECO:0007669"/>
    <property type="project" value="UniProtKB-KW"/>
</dbReference>
<comment type="similarity">
    <text evidence="2">Belongs to the timeless family.</text>
</comment>
<keyword evidence="6" id="KW-0234">DNA repair</keyword>
<keyword evidence="5" id="KW-0236">DNA replication inhibitor</keyword>
<accession>A0A1L0GRF9</accession>
<evidence type="ECO:0000256" key="9">
    <source>
        <dbReference type="ARBA" id="ARBA00023306"/>
    </source>
</evidence>
<dbReference type="GO" id="GO:0003677">
    <property type="term" value="F:DNA binding"/>
    <property type="evidence" value="ECO:0007669"/>
    <property type="project" value="TreeGrafter"/>
</dbReference>
<evidence type="ECO:0000256" key="7">
    <source>
        <dbReference type="ARBA" id="ARBA00023242"/>
    </source>
</evidence>
<evidence type="ECO:0000256" key="5">
    <source>
        <dbReference type="ARBA" id="ARBA00022880"/>
    </source>
</evidence>
<feature type="compositionally biased region" description="Polar residues" evidence="10">
    <location>
        <begin position="1195"/>
        <end position="1205"/>
    </location>
</feature>
<protein>
    <recommendedName>
        <fullName evidence="3">Topoisomerase 1-associated factor 1</fullName>
    </recommendedName>
</protein>
<evidence type="ECO:0000259" key="11">
    <source>
        <dbReference type="Pfam" id="PF04821"/>
    </source>
</evidence>
<evidence type="ECO:0000256" key="2">
    <source>
        <dbReference type="ARBA" id="ARBA00008174"/>
    </source>
</evidence>
<evidence type="ECO:0000256" key="4">
    <source>
        <dbReference type="ARBA" id="ARBA00022763"/>
    </source>
</evidence>
<evidence type="ECO:0000256" key="10">
    <source>
        <dbReference type="SAM" id="MobiDB-lite"/>
    </source>
</evidence>
<dbReference type="GO" id="GO:0051321">
    <property type="term" value="P:meiotic cell cycle"/>
    <property type="evidence" value="ECO:0007669"/>
    <property type="project" value="UniProtKB-KW"/>
</dbReference>
<dbReference type="GO" id="GO:0043111">
    <property type="term" value="P:replication fork arrest"/>
    <property type="evidence" value="ECO:0007669"/>
    <property type="project" value="TreeGrafter"/>
</dbReference>
<keyword evidence="4" id="KW-0227">DNA damage</keyword>
<dbReference type="PANTHER" id="PTHR22940:SF4">
    <property type="entry name" value="PROTEIN TIMELESS HOMOLOG"/>
    <property type="match status" value="1"/>
</dbReference>
<dbReference type="EMBL" id="LT635769">
    <property type="protein sequence ID" value="SGZ58581.1"/>
    <property type="molecule type" value="Genomic_DNA"/>
</dbReference>
<proteinExistence type="inferred from homology"/>
<reference evidence="12 13" key="1">
    <citation type="submission" date="2016-10" db="EMBL/GenBank/DDBJ databases">
        <authorList>
            <person name="de Groot N.N."/>
        </authorList>
    </citation>
    <scope>NUCLEOTIDE SEQUENCE [LARGE SCALE GENOMIC DNA]</scope>
    <source>
        <strain evidence="12 13">PYCC 4715</strain>
    </source>
</reference>
<dbReference type="Proteomes" id="UP000182259">
    <property type="component" value="Chromosome VI"/>
</dbReference>
<dbReference type="InterPro" id="IPR006906">
    <property type="entry name" value="Timeless_N"/>
</dbReference>
<evidence type="ECO:0000256" key="1">
    <source>
        <dbReference type="ARBA" id="ARBA00004123"/>
    </source>
</evidence>
<feature type="domain" description="Timeless N-terminal" evidence="11">
    <location>
        <begin position="83"/>
        <end position="362"/>
    </location>
</feature>
<evidence type="ECO:0000313" key="13">
    <source>
        <dbReference type="Proteomes" id="UP000182259"/>
    </source>
</evidence>
<evidence type="ECO:0000313" key="12">
    <source>
        <dbReference type="EMBL" id="SGZ58581.1"/>
    </source>
</evidence>
<dbReference type="PANTHER" id="PTHR22940">
    <property type="entry name" value="TIMEOUT/TIMELESS-2"/>
    <property type="match status" value="1"/>
</dbReference>
<name>A0A1L0GRF9_9ASCO</name>
<feature type="compositionally biased region" description="Basic and acidic residues" evidence="10">
    <location>
        <begin position="1208"/>
        <end position="1221"/>
    </location>
</feature>
<comment type="subcellular location">
    <subcellularLocation>
        <location evidence="1">Nucleus</location>
    </subcellularLocation>
</comment>
<dbReference type="InterPro" id="IPR044998">
    <property type="entry name" value="Timeless"/>
</dbReference>
<feature type="region of interest" description="Disordered" evidence="10">
    <location>
        <begin position="1192"/>
        <end position="1240"/>
    </location>
</feature>
<organism evidence="12 13">
    <name type="scientific">Sungouiella intermedia</name>
    <dbReference type="NCBI Taxonomy" id="45354"/>
    <lineage>
        <taxon>Eukaryota</taxon>
        <taxon>Fungi</taxon>
        <taxon>Dikarya</taxon>
        <taxon>Ascomycota</taxon>
        <taxon>Saccharomycotina</taxon>
        <taxon>Pichiomycetes</taxon>
        <taxon>Metschnikowiaceae</taxon>
        <taxon>Sungouiella</taxon>
    </lineage>
</organism>
<dbReference type="Pfam" id="PF04821">
    <property type="entry name" value="TIMELESS"/>
    <property type="match status" value="1"/>
</dbReference>
<keyword evidence="9" id="KW-0131">Cell cycle</keyword>
<evidence type="ECO:0000256" key="3">
    <source>
        <dbReference type="ARBA" id="ARBA00021529"/>
    </source>
</evidence>
<evidence type="ECO:0000256" key="8">
    <source>
        <dbReference type="ARBA" id="ARBA00023254"/>
    </source>
</evidence>
<gene>
    <name evidence="12" type="ORF">SAMEA4029009_CIC11G00000003733</name>
</gene>
<evidence type="ECO:0000256" key="6">
    <source>
        <dbReference type="ARBA" id="ARBA00023204"/>
    </source>
</evidence>